<keyword evidence="15" id="KW-0175">Coiled coil</keyword>
<dbReference type="Pfam" id="PF00168">
    <property type="entry name" value="C2"/>
    <property type="match status" value="1"/>
</dbReference>
<dbReference type="SUPFAM" id="SSF56112">
    <property type="entry name" value="Protein kinase-like (PK-like)"/>
    <property type="match status" value="1"/>
</dbReference>
<feature type="domain" description="C2" evidence="18">
    <location>
        <begin position="211"/>
        <end position="329"/>
    </location>
</feature>
<comment type="catalytic activity">
    <reaction evidence="14">
        <text>L-seryl-[protein] + ATP = O-phospho-L-seryl-[protein] + ADP + H(+)</text>
        <dbReference type="Rhea" id="RHEA:17989"/>
        <dbReference type="Rhea" id="RHEA-COMP:9863"/>
        <dbReference type="Rhea" id="RHEA-COMP:11604"/>
        <dbReference type="ChEBI" id="CHEBI:15378"/>
        <dbReference type="ChEBI" id="CHEBI:29999"/>
        <dbReference type="ChEBI" id="CHEBI:30616"/>
        <dbReference type="ChEBI" id="CHEBI:83421"/>
        <dbReference type="ChEBI" id="CHEBI:456216"/>
        <dbReference type="EC" id="2.7.11.13"/>
    </reaction>
</comment>
<comment type="catalytic activity">
    <reaction evidence="13">
        <text>L-threonyl-[protein] + ATP = O-phospho-L-threonyl-[protein] + ADP + H(+)</text>
        <dbReference type="Rhea" id="RHEA:46608"/>
        <dbReference type="Rhea" id="RHEA-COMP:11060"/>
        <dbReference type="Rhea" id="RHEA-COMP:11605"/>
        <dbReference type="ChEBI" id="CHEBI:15378"/>
        <dbReference type="ChEBI" id="CHEBI:30013"/>
        <dbReference type="ChEBI" id="CHEBI:30616"/>
        <dbReference type="ChEBI" id="CHEBI:61977"/>
        <dbReference type="ChEBI" id="CHEBI:456216"/>
        <dbReference type="EC" id="2.7.11.13"/>
    </reaction>
</comment>
<keyword evidence="10" id="KW-0418">Kinase</keyword>
<dbReference type="SMART" id="SM00133">
    <property type="entry name" value="S_TK_X"/>
    <property type="match status" value="1"/>
</dbReference>
<feature type="compositionally biased region" description="Pro residues" evidence="17">
    <location>
        <begin position="695"/>
        <end position="704"/>
    </location>
</feature>
<feature type="domain" description="REM-1" evidence="22">
    <location>
        <begin position="128"/>
        <end position="205"/>
    </location>
</feature>
<dbReference type="CDD" id="cd05570">
    <property type="entry name" value="STKc_PKC"/>
    <property type="match status" value="1"/>
</dbReference>
<dbReference type="FunFam" id="3.30.200.20:FF:000103">
    <property type="entry name" value="Protein kinase C"/>
    <property type="match status" value="1"/>
</dbReference>
<evidence type="ECO:0000256" key="17">
    <source>
        <dbReference type="SAM" id="MobiDB-lite"/>
    </source>
</evidence>
<dbReference type="InterPro" id="IPR036274">
    <property type="entry name" value="HR1_rpt_sf"/>
</dbReference>
<dbReference type="PROSITE" id="PS50004">
    <property type="entry name" value="C2"/>
    <property type="match status" value="1"/>
</dbReference>
<dbReference type="Gene3D" id="3.30.60.20">
    <property type="match status" value="2"/>
</dbReference>
<dbReference type="SUPFAM" id="SSF46585">
    <property type="entry name" value="HR1 repeat"/>
    <property type="match status" value="2"/>
</dbReference>
<dbReference type="Pfam" id="PF00069">
    <property type="entry name" value="Pkinase"/>
    <property type="match status" value="1"/>
</dbReference>
<evidence type="ECO:0000256" key="7">
    <source>
        <dbReference type="ARBA" id="ARBA00022737"/>
    </source>
</evidence>
<dbReference type="InterPro" id="IPR037312">
    <property type="entry name" value="PKC-like_HR1"/>
</dbReference>
<feature type="compositionally biased region" description="Low complexity" evidence="17">
    <location>
        <begin position="674"/>
        <end position="694"/>
    </location>
</feature>
<dbReference type="InterPro" id="IPR037778">
    <property type="entry name" value="C2_fungal_PKC"/>
</dbReference>
<evidence type="ECO:0000256" key="9">
    <source>
        <dbReference type="ARBA" id="ARBA00022771"/>
    </source>
</evidence>
<dbReference type="InterPro" id="IPR000008">
    <property type="entry name" value="C2_dom"/>
</dbReference>
<feature type="domain" description="Phorbol-ester/DAG-type" evidence="20">
    <location>
        <begin position="436"/>
        <end position="484"/>
    </location>
</feature>
<evidence type="ECO:0000259" key="21">
    <source>
        <dbReference type="PROSITE" id="PS51285"/>
    </source>
</evidence>
<feature type="region of interest" description="Disordered" evidence="17">
    <location>
        <begin position="62"/>
        <end position="111"/>
    </location>
</feature>
<evidence type="ECO:0000256" key="5">
    <source>
        <dbReference type="ARBA" id="ARBA00022679"/>
    </source>
</evidence>
<feature type="compositionally biased region" description="Low complexity" evidence="17">
    <location>
        <begin position="812"/>
        <end position="832"/>
    </location>
</feature>
<evidence type="ECO:0000256" key="2">
    <source>
        <dbReference type="ARBA" id="ARBA00012429"/>
    </source>
</evidence>
<keyword evidence="5" id="KW-0808">Transferase</keyword>
<dbReference type="EMBL" id="MCGR01000010">
    <property type="protein sequence ID" value="ORY88485.1"/>
    <property type="molecule type" value="Genomic_DNA"/>
</dbReference>
<evidence type="ECO:0000256" key="6">
    <source>
        <dbReference type="ARBA" id="ARBA00022723"/>
    </source>
</evidence>
<dbReference type="InterPro" id="IPR035892">
    <property type="entry name" value="C2_domain_sf"/>
</dbReference>
<evidence type="ECO:0000256" key="14">
    <source>
        <dbReference type="ARBA" id="ARBA00047470"/>
    </source>
</evidence>
<dbReference type="GO" id="GO:0005524">
    <property type="term" value="F:ATP binding"/>
    <property type="evidence" value="ECO:0007669"/>
    <property type="project" value="UniProtKB-UniRule"/>
</dbReference>
<dbReference type="FunFam" id="3.30.60.20:FF:000014">
    <property type="entry name" value="Protein kinase C"/>
    <property type="match status" value="1"/>
</dbReference>
<dbReference type="SMART" id="SM00239">
    <property type="entry name" value="C2"/>
    <property type="match status" value="1"/>
</dbReference>
<keyword evidence="11" id="KW-0862">Zinc</keyword>
<dbReference type="AlphaFoldDB" id="A0A1Y2FZ54"/>
<evidence type="ECO:0000256" key="15">
    <source>
        <dbReference type="PROSITE-ProRule" id="PRU01207"/>
    </source>
</evidence>
<dbReference type="InterPro" id="IPR046349">
    <property type="entry name" value="C1-like_sf"/>
</dbReference>
<evidence type="ECO:0000313" key="24">
    <source>
        <dbReference type="Proteomes" id="UP000193467"/>
    </source>
</evidence>
<dbReference type="PROSITE" id="PS00479">
    <property type="entry name" value="ZF_DAG_PE_1"/>
    <property type="match status" value="1"/>
</dbReference>
<dbReference type="PROSITE" id="PS00108">
    <property type="entry name" value="PROTEIN_KINASE_ST"/>
    <property type="match status" value="1"/>
</dbReference>
<dbReference type="Pfam" id="PF00433">
    <property type="entry name" value="Pkinase_C"/>
    <property type="match status" value="1"/>
</dbReference>
<feature type="compositionally biased region" description="Low complexity" evidence="17">
    <location>
        <begin position="619"/>
        <end position="636"/>
    </location>
</feature>
<evidence type="ECO:0000256" key="16">
    <source>
        <dbReference type="PROSITE-ProRule" id="PRU10141"/>
    </source>
</evidence>
<dbReference type="PROSITE" id="PS50081">
    <property type="entry name" value="ZF_DAG_PE_2"/>
    <property type="match status" value="2"/>
</dbReference>
<dbReference type="OrthoDB" id="63267at2759"/>
<dbReference type="Gene3D" id="2.60.40.150">
    <property type="entry name" value="C2 domain"/>
    <property type="match status" value="1"/>
</dbReference>
<feature type="domain" description="Protein kinase" evidence="19">
    <location>
        <begin position="899"/>
        <end position="1158"/>
    </location>
</feature>
<dbReference type="SMART" id="SM00742">
    <property type="entry name" value="Hr1"/>
    <property type="match status" value="2"/>
</dbReference>
<dbReference type="EC" id="2.7.11.13" evidence="2"/>
<dbReference type="Pfam" id="PF02185">
    <property type="entry name" value="HR1"/>
    <property type="match status" value="2"/>
</dbReference>
<dbReference type="GO" id="GO:0004697">
    <property type="term" value="F:diacylglycerol-dependent serine/threonine kinase activity"/>
    <property type="evidence" value="ECO:0007669"/>
    <property type="project" value="UniProtKB-EC"/>
</dbReference>
<evidence type="ECO:0000256" key="1">
    <source>
        <dbReference type="ARBA" id="ARBA00005490"/>
    </source>
</evidence>
<feature type="compositionally biased region" description="Pro residues" evidence="17">
    <location>
        <begin position="802"/>
        <end position="811"/>
    </location>
</feature>
<dbReference type="GO" id="GO:0008270">
    <property type="term" value="F:zinc ion binding"/>
    <property type="evidence" value="ECO:0007669"/>
    <property type="project" value="UniProtKB-KW"/>
</dbReference>
<evidence type="ECO:0000256" key="10">
    <source>
        <dbReference type="ARBA" id="ARBA00022777"/>
    </source>
</evidence>
<dbReference type="GO" id="GO:0106310">
    <property type="term" value="F:protein serine kinase activity"/>
    <property type="evidence" value="ECO:0007669"/>
    <property type="project" value="RHEA"/>
</dbReference>
<protein>
    <recommendedName>
        <fullName evidence="2">protein kinase C</fullName>
        <ecNumber evidence="2">2.7.11.13</ecNumber>
    </recommendedName>
</protein>
<feature type="compositionally biased region" description="Polar residues" evidence="17">
    <location>
        <begin position="664"/>
        <end position="673"/>
    </location>
</feature>
<evidence type="ECO:0000313" key="23">
    <source>
        <dbReference type="EMBL" id="ORY88485.1"/>
    </source>
</evidence>
<dbReference type="Gene3D" id="1.10.510.10">
    <property type="entry name" value="Transferase(Phosphotransferase) domain 1"/>
    <property type="match status" value="1"/>
</dbReference>
<keyword evidence="3" id="KW-0723">Serine/threonine-protein kinase</keyword>
<dbReference type="Gene3D" id="1.10.287.160">
    <property type="entry name" value="HR1 repeat"/>
    <property type="match status" value="1"/>
</dbReference>
<dbReference type="STRING" id="106004.A0A1Y2FZ54"/>
<dbReference type="Gene3D" id="3.30.200.20">
    <property type="entry name" value="Phosphorylase Kinase, domain 1"/>
    <property type="match status" value="1"/>
</dbReference>
<keyword evidence="24" id="KW-1185">Reference proteome</keyword>
<name>A0A1Y2FZ54_9BASI</name>
<reference evidence="23 24" key="1">
    <citation type="submission" date="2016-07" db="EMBL/GenBank/DDBJ databases">
        <title>Pervasive Adenine N6-methylation of Active Genes in Fungi.</title>
        <authorList>
            <consortium name="DOE Joint Genome Institute"/>
            <person name="Mondo S.J."/>
            <person name="Dannebaum R.O."/>
            <person name="Kuo R.C."/>
            <person name="Labutti K."/>
            <person name="Haridas S."/>
            <person name="Kuo A."/>
            <person name="Salamov A."/>
            <person name="Ahrendt S.R."/>
            <person name="Lipzen A."/>
            <person name="Sullivan W."/>
            <person name="Andreopoulos W.B."/>
            <person name="Clum A."/>
            <person name="Lindquist E."/>
            <person name="Daum C."/>
            <person name="Ramamoorthy G.K."/>
            <person name="Gryganskyi A."/>
            <person name="Culley D."/>
            <person name="Magnuson J.K."/>
            <person name="James T.Y."/>
            <person name="O'Malley M.A."/>
            <person name="Stajich J.E."/>
            <person name="Spatafora J.W."/>
            <person name="Visel A."/>
            <person name="Grigoriev I.V."/>
        </authorList>
    </citation>
    <scope>NUCLEOTIDE SEQUENCE [LARGE SCALE GENOMIC DNA]</scope>
    <source>
        <strain evidence="23 24">62-1032</strain>
    </source>
</reference>
<evidence type="ECO:0000256" key="8">
    <source>
        <dbReference type="ARBA" id="ARBA00022741"/>
    </source>
</evidence>
<accession>A0A1Y2FZ54</accession>
<comment type="similarity">
    <text evidence="1">Belongs to the protein kinase superfamily. AGC Ser/Thr protein kinase family. PKC subfamily.</text>
</comment>
<dbReference type="FunFam" id="1.10.510.10:FF:000101">
    <property type="entry name" value="Protein kinase C"/>
    <property type="match status" value="1"/>
</dbReference>
<dbReference type="PROSITE" id="PS51860">
    <property type="entry name" value="REM_1"/>
    <property type="match status" value="1"/>
</dbReference>
<organism evidence="23 24">
    <name type="scientific">Leucosporidium creatinivorum</name>
    <dbReference type="NCBI Taxonomy" id="106004"/>
    <lineage>
        <taxon>Eukaryota</taxon>
        <taxon>Fungi</taxon>
        <taxon>Dikarya</taxon>
        <taxon>Basidiomycota</taxon>
        <taxon>Pucciniomycotina</taxon>
        <taxon>Microbotryomycetes</taxon>
        <taxon>Leucosporidiales</taxon>
        <taxon>Leucosporidium</taxon>
    </lineage>
</organism>
<feature type="compositionally biased region" description="Pro residues" evidence="17">
    <location>
        <begin position="589"/>
        <end position="603"/>
    </location>
</feature>
<dbReference type="InParanoid" id="A0A1Y2FZ54"/>
<feature type="domain" description="Phorbol-ester/DAG-type" evidence="20">
    <location>
        <begin position="504"/>
        <end position="556"/>
    </location>
</feature>
<evidence type="ECO:0000259" key="19">
    <source>
        <dbReference type="PROSITE" id="PS50011"/>
    </source>
</evidence>
<dbReference type="PROSITE" id="PS50011">
    <property type="entry name" value="PROTEIN_KINASE_DOM"/>
    <property type="match status" value="1"/>
</dbReference>
<feature type="compositionally biased region" description="Polar residues" evidence="17">
    <location>
        <begin position="705"/>
        <end position="715"/>
    </location>
</feature>
<dbReference type="SMART" id="SM00109">
    <property type="entry name" value="C1"/>
    <property type="match status" value="2"/>
</dbReference>
<evidence type="ECO:0000256" key="4">
    <source>
        <dbReference type="ARBA" id="ARBA00022553"/>
    </source>
</evidence>
<evidence type="ECO:0000259" key="22">
    <source>
        <dbReference type="PROSITE" id="PS51860"/>
    </source>
</evidence>
<feature type="region of interest" description="Disordered" evidence="17">
    <location>
        <begin position="573"/>
        <end position="872"/>
    </location>
</feature>
<dbReference type="CDD" id="cd20823">
    <property type="entry name" value="C1_ScPKC1-like_rpt2"/>
    <property type="match status" value="1"/>
</dbReference>
<evidence type="ECO:0000256" key="13">
    <source>
        <dbReference type="ARBA" id="ARBA00047272"/>
    </source>
</evidence>
<sequence>MGAKLASLQSRIQKERKILEGFQAMRSATTNQDVIRTCEAKMRESAKTIGWFEQSLRELEGRAQEGARGASPASSLEQSRMRNLPPPPPGAAPSYQQQAYGQEQQRISPSQEVAAKAKVNYTSLDLIKADTPLTSAKISRMLHQLEFKLHVERQYKEGIDKMAKLYLVDGDKKARADTENKRVESRQKMVLLSQALKRYKTLDVMGELGDEDDGIPEDVRANIRKPLSGALQITIKSARDLAHAPQPKKSKHPSETVIYVKVEDTPRARTHPSRTDRWNEDFEIHVDKANEVEVTIYDKVPGEGAPVPIGMLWLRLSDVVEELRRRKMGAEAGPGWVTAARVNSHQQSGSLGSGGGMGGSGGGGAIDLPPMGGQPAAGAAGQEGVDAWFAVEPEGAIMLHLNFVKTNVRKRPYDAGGLGRQGAVRKRKEEIHEQNGHQFVQKQFYAVVLCALCGEFLLKGAGMQCEDCKYACHKNCYQKVVTKCISKSNADSEKDEEQINHRIPHRFEPITNISPNWCCHCGMVLPLGRKQARKCSEPNCGITAHADCVHLVPDFCGMSMVMANQLLSDIKKINDSKTGRKPQPAVRPTKPPSTPQQPRPLPPSDRLQPDGVSDPYGGQRTPQQAYRPPQQQQPPADHLASEVGRINLQPSSQRIPPPTMDYETISSPTSYVDQQQQQQRPAYAQPQQQGQRPPSGAPVVPPPRQSSASTTSSFGNDARDSIGSIIGGYGQDSQRLSTQGPPYQQQQQQQQQAPAPTPAQQSPYASYQQANIPPVKQFQPQPPQQQQQQPSYSAPPSAVSQPPRPPQPPAVVQPGQVYQQQQQQAPPQQQQQRLPDPRLSAPQQPQGYPTQPQQAQTAIPPQQFSQQPTPLEVAQQRIAQRQQGGVAAVRQKRIGLDDFNFLAVLGKGNFGKVMLAEEKKSSQLYAIKVLKKEFIIENDEVESTKSEKRVFLAAARERHPFLLGLHSCFQTETRIYFVMEYISGGDLMLHIQREQFTPRRAKFYAAEVLLALEYFHKNGIVYRDLKLDNILLTLDGHVKVADYGLCKEDMWFGKTTSTFCGTPEFMAPEIILEQRYGRAVDWWAFGVLIYEMLLGQSPFRGDDEDEIFDAILEDEPLYPIHMPKDSVSILQKLLTRDPVRRLGSGEADAAEIKSHLFFKDTNWDDIFHKRVPSPFFPNISSATDTSNFDSEFTSEQPTLTPVHSTLSAQDQGEFAGFSWTAGWVGQ</sequence>
<dbReference type="GO" id="GO:0007165">
    <property type="term" value="P:signal transduction"/>
    <property type="evidence" value="ECO:0007669"/>
    <property type="project" value="InterPro"/>
</dbReference>
<dbReference type="InterPro" id="IPR011072">
    <property type="entry name" value="HR1_rho-bd"/>
</dbReference>
<dbReference type="FunFam" id="3.30.60.20:FF:000034">
    <property type="entry name" value="Protein kinase C"/>
    <property type="match status" value="1"/>
</dbReference>
<dbReference type="CDD" id="cd08689">
    <property type="entry name" value="C2_fungal_Pkc1p"/>
    <property type="match status" value="1"/>
</dbReference>
<dbReference type="Pfam" id="PF00130">
    <property type="entry name" value="C1_1"/>
    <property type="match status" value="2"/>
</dbReference>
<dbReference type="CDD" id="cd20822">
    <property type="entry name" value="C1_ScPKC1-like_rpt1"/>
    <property type="match status" value="1"/>
</dbReference>
<evidence type="ECO:0000256" key="3">
    <source>
        <dbReference type="ARBA" id="ARBA00022527"/>
    </source>
</evidence>
<dbReference type="GO" id="GO:0009272">
    <property type="term" value="P:fungal-type cell wall biogenesis"/>
    <property type="evidence" value="ECO:0007669"/>
    <property type="project" value="InterPro"/>
</dbReference>
<dbReference type="InterPro" id="IPR017441">
    <property type="entry name" value="Protein_kinase_ATP_BS"/>
</dbReference>
<keyword evidence="12 16" id="KW-0067">ATP-binding</keyword>
<keyword evidence="9" id="KW-0863">Zinc-finger</keyword>
<comment type="caution">
    <text evidence="23">The sequence shown here is derived from an EMBL/GenBank/DDBJ whole genome shotgun (WGS) entry which is preliminary data.</text>
</comment>
<dbReference type="SMART" id="SM00220">
    <property type="entry name" value="S_TKc"/>
    <property type="match status" value="1"/>
</dbReference>
<gene>
    <name evidence="23" type="ORF">BCR35DRAFT_301639</name>
</gene>
<dbReference type="PROSITE" id="PS51285">
    <property type="entry name" value="AGC_KINASE_CTER"/>
    <property type="match status" value="1"/>
</dbReference>
<evidence type="ECO:0000259" key="20">
    <source>
        <dbReference type="PROSITE" id="PS50081"/>
    </source>
</evidence>
<dbReference type="SUPFAM" id="SSF49562">
    <property type="entry name" value="C2 domain (Calcium/lipid-binding domain, CaLB)"/>
    <property type="match status" value="1"/>
</dbReference>
<evidence type="ECO:0000256" key="11">
    <source>
        <dbReference type="ARBA" id="ARBA00022833"/>
    </source>
</evidence>
<feature type="region of interest" description="Disordered" evidence="17">
    <location>
        <begin position="346"/>
        <end position="367"/>
    </location>
</feature>
<feature type="compositionally biased region" description="Low complexity" evidence="17">
    <location>
        <begin position="841"/>
        <end position="863"/>
    </location>
</feature>
<dbReference type="InterPro" id="IPR011009">
    <property type="entry name" value="Kinase-like_dom_sf"/>
</dbReference>
<keyword evidence="6" id="KW-0479">Metal-binding</keyword>
<feature type="domain" description="AGC-kinase C-terminal" evidence="21">
    <location>
        <begin position="1159"/>
        <end position="1226"/>
    </location>
</feature>
<dbReference type="InterPro" id="IPR017892">
    <property type="entry name" value="Pkinase_C"/>
</dbReference>
<proteinExistence type="inferred from homology"/>
<feature type="compositionally biased region" description="Gly residues" evidence="17">
    <location>
        <begin position="351"/>
        <end position="365"/>
    </location>
</feature>
<dbReference type="InterPro" id="IPR000719">
    <property type="entry name" value="Prot_kinase_dom"/>
</dbReference>
<feature type="binding site" evidence="16">
    <location>
        <position position="928"/>
    </location>
    <ligand>
        <name>ATP</name>
        <dbReference type="ChEBI" id="CHEBI:30616"/>
    </ligand>
</feature>
<keyword evidence="7" id="KW-0677">Repeat</keyword>
<keyword evidence="4" id="KW-0597">Phosphoprotein</keyword>
<feature type="compositionally biased region" description="Low complexity" evidence="17">
    <location>
        <begin position="92"/>
        <end position="105"/>
    </location>
</feature>
<evidence type="ECO:0000259" key="18">
    <source>
        <dbReference type="PROSITE" id="PS50004"/>
    </source>
</evidence>
<dbReference type="Proteomes" id="UP000193467">
    <property type="component" value="Unassembled WGS sequence"/>
</dbReference>
<dbReference type="InterPro" id="IPR002219">
    <property type="entry name" value="PKC_DAG/PE"/>
</dbReference>
<dbReference type="PROSITE" id="PS00107">
    <property type="entry name" value="PROTEIN_KINASE_ATP"/>
    <property type="match status" value="1"/>
</dbReference>
<dbReference type="SUPFAM" id="SSF57889">
    <property type="entry name" value="Cysteine-rich domain"/>
    <property type="match status" value="2"/>
</dbReference>
<evidence type="ECO:0000256" key="12">
    <source>
        <dbReference type="ARBA" id="ARBA00022840"/>
    </source>
</evidence>
<dbReference type="PANTHER" id="PTHR24351">
    <property type="entry name" value="RIBOSOMAL PROTEIN S6 KINASE"/>
    <property type="match status" value="1"/>
</dbReference>
<dbReference type="CDD" id="cd11620">
    <property type="entry name" value="HR1_PKC-like_2_fungi"/>
    <property type="match status" value="1"/>
</dbReference>
<keyword evidence="8 16" id="KW-0547">Nucleotide-binding</keyword>
<dbReference type="InterPro" id="IPR000961">
    <property type="entry name" value="AGC-kinase_C"/>
</dbReference>
<dbReference type="InterPro" id="IPR008271">
    <property type="entry name" value="Ser/Thr_kinase_AS"/>
</dbReference>
<dbReference type="FunCoup" id="A0A1Y2FZ54">
    <property type="interactions" value="168"/>
</dbReference>
<feature type="compositionally biased region" description="Low complexity" evidence="17">
    <location>
        <begin position="737"/>
        <end position="801"/>
    </location>
</feature>